<keyword evidence="4" id="KW-0479">Metal-binding</keyword>
<feature type="domain" description="Heme haloperoxidase family profile" evidence="9">
    <location>
        <begin position="28"/>
        <end position="252"/>
    </location>
</feature>
<accession>A0ABR4EQ18</accession>
<gene>
    <name evidence="10" type="ORF">FJTKL_08895</name>
</gene>
<comment type="similarity">
    <text evidence="7">Belongs to the chloroperoxidase family.</text>
</comment>
<name>A0ABR4EQ18_9PEZI</name>
<keyword evidence="11" id="KW-1185">Reference proteome</keyword>
<dbReference type="PANTHER" id="PTHR33577">
    <property type="entry name" value="STERIGMATOCYSTIN BIOSYNTHESIS PEROXIDASE STCC-RELATED"/>
    <property type="match status" value="1"/>
</dbReference>
<reference evidence="10 11" key="1">
    <citation type="submission" date="2024-03" db="EMBL/GenBank/DDBJ databases">
        <title>A high-quality draft genome sequence of Diaporthe vaccinii, a causative agent of upright dieback and viscid rot disease in cranberry plants.</title>
        <authorList>
            <person name="Sarrasin M."/>
            <person name="Lang B.F."/>
            <person name="Burger G."/>
        </authorList>
    </citation>
    <scope>NUCLEOTIDE SEQUENCE [LARGE SCALE GENOMIC DNA]</scope>
    <source>
        <strain evidence="10 11">IS7</strain>
    </source>
</reference>
<dbReference type="PROSITE" id="PS51405">
    <property type="entry name" value="HEME_HALOPEROXIDASE"/>
    <property type="match status" value="1"/>
</dbReference>
<evidence type="ECO:0000256" key="4">
    <source>
        <dbReference type="ARBA" id="ARBA00022723"/>
    </source>
</evidence>
<keyword evidence="3" id="KW-0349">Heme</keyword>
<organism evidence="10 11">
    <name type="scientific">Diaporthe vaccinii</name>
    <dbReference type="NCBI Taxonomy" id="105482"/>
    <lineage>
        <taxon>Eukaryota</taxon>
        <taxon>Fungi</taxon>
        <taxon>Dikarya</taxon>
        <taxon>Ascomycota</taxon>
        <taxon>Pezizomycotina</taxon>
        <taxon>Sordariomycetes</taxon>
        <taxon>Sordariomycetidae</taxon>
        <taxon>Diaporthales</taxon>
        <taxon>Diaporthaceae</taxon>
        <taxon>Diaporthe</taxon>
        <taxon>Diaporthe eres species complex</taxon>
    </lineage>
</organism>
<feature type="chain" id="PRO_5046306914" description="Heme haloperoxidase family profile domain-containing protein" evidence="8">
    <location>
        <begin position="23"/>
        <end position="252"/>
    </location>
</feature>
<sequence length="252" mass="27743">MILLSASALAFSIASCARQVYATPLANSFPPYKRPSHGDGISTTDSLSARSACPGINALANHGWLPHNGRNITYDMLVEAVRGGFAFDLPPSIPGFANNTFHAAISDPANIAVHPEKLTFDMDTINTHNGPIEMDGSISRWDDFFGNPVVFDRPTWDTQWRLMKEEQEASNNTGGFYDLGVAARARARHVLIKSQGNEEFLFTPDTLTKSAGTTALYTIVLGGMTKAVRKDWLWAFFVAPLRHVRWHPVAMH</sequence>
<proteinExistence type="inferred from homology"/>
<dbReference type="Proteomes" id="UP001600888">
    <property type="component" value="Unassembled WGS sequence"/>
</dbReference>
<dbReference type="InterPro" id="IPR036851">
    <property type="entry name" value="Chloroperoxidase-like_sf"/>
</dbReference>
<dbReference type="PANTHER" id="PTHR33577:SF19">
    <property type="entry name" value="HEME HALOPEROXIDASE FAMILY PROFILE DOMAIN-CONTAINING PROTEIN-RELATED"/>
    <property type="match status" value="1"/>
</dbReference>
<comment type="cofactor">
    <cofactor evidence="1">
        <name>heme b</name>
        <dbReference type="ChEBI" id="CHEBI:60344"/>
    </cofactor>
</comment>
<evidence type="ECO:0000256" key="2">
    <source>
        <dbReference type="ARBA" id="ARBA00022559"/>
    </source>
</evidence>
<dbReference type="Gene3D" id="1.10.489.10">
    <property type="entry name" value="Chloroperoxidase-like"/>
    <property type="match status" value="1"/>
</dbReference>
<protein>
    <recommendedName>
        <fullName evidence="9">Heme haloperoxidase family profile domain-containing protein</fullName>
    </recommendedName>
</protein>
<evidence type="ECO:0000256" key="5">
    <source>
        <dbReference type="ARBA" id="ARBA00023002"/>
    </source>
</evidence>
<feature type="signal peptide" evidence="8">
    <location>
        <begin position="1"/>
        <end position="22"/>
    </location>
</feature>
<evidence type="ECO:0000256" key="6">
    <source>
        <dbReference type="ARBA" id="ARBA00023004"/>
    </source>
</evidence>
<evidence type="ECO:0000256" key="8">
    <source>
        <dbReference type="SAM" id="SignalP"/>
    </source>
</evidence>
<comment type="caution">
    <text evidence="10">The sequence shown here is derived from an EMBL/GenBank/DDBJ whole genome shotgun (WGS) entry which is preliminary data.</text>
</comment>
<evidence type="ECO:0000256" key="1">
    <source>
        <dbReference type="ARBA" id="ARBA00001970"/>
    </source>
</evidence>
<evidence type="ECO:0000313" key="11">
    <source>
        <dbReference type="Proteomes" id="UP001600888"/>
    </source>
</evidence>
<dbReference type="Pfam" id="PF01328">
    <property type="entry name" value="Peroxidase_2"/>
    <property type="match status" value="1"/>
</dbReference>
<keyword evidence="5" id="KW-0560">Oxidoreductase</keyword>
<dbReference type="EMBL" id="JBAWTH010000036">
    <property type="protein sequence ID" value="KAL2284523.1"/>
    <property type="molecule type" value="Genomic_DNA"/>
</dbReference>
<dbReference type="SUPFAM" id="SSF47571">
    <property type="entry name" value="Cloroperoxidase"/>
    <property type="match status" value="1"/>
</dbReference>
<keyword evidence="6" id="KW-0408">Iron</keyword>
<keyword evidence="2" id="KW-0575">Peroxidase</keyword>
<evidence type="ECO:0000259" key="9">
    <source>
        <dbReference type="PROSITE" id="PS51405"/>
    </source>
</evidence>
<evidence type="ECO:0000313" key="10">
    <source>
        <dbReference type="EMBL" id="KAL2284523.1"/>
    </source>
</evidence>
<keyword evidence="8" id="KW-0732">Signal</keyword>
<evidence type="ECO:0000256" key="7">
    <source>
        <dbReference type="ARBA" id="ARBA00025795"/>
    </source>
</evidence>
<evidence type="ECO:0000256" key="3">
    <source>
        <dbReference type="ARBA" id="ARBA00022617"/>
    </source>
</evidence>
<dbReference type="InterPro" id="IPR000028">
    <property type="entry name" value="Chloroperoxidase"/>
</dbReference>